<dbReference type="PANTHER" id="PTHR37947">
    <property type="entry name" value="BLL2462 PROTEIN"/>
    <property type="match status" value="1"/>
</dbReference>
<feature type="compositionally biased region" description="Polar residues" evidence="1">
    <location>
        <begin position="915"/>
        <end position="953"/>
    </location>
</feature>
<dbReference type="EMBL" id="BIXY01000032">
    <property type="protein sequence ID" value="GCF08887.1"/>
    <property type="molecule type" value="Genomic_DNA"/>
</dbReference>
<feature type="transmembrane region" description="Helical" evidence="2">
    <location>
        <begin position="6"/>
        <end position="24"/>
    </location>
</feature>
<dbReference type="InterPro" id="IPR010768">
    <property type="entry name" value="GATase1-like"/>
</dbReference>
<evidence type="ECO:0000259" key="4">
    <source>
        <dbReference type="Pfam" id="PF07090"/>
    </source>
</evidence>
<keyword evidence="7" id="KW-1185">Reference proteome</keyword>
<dbReference type="RefSeq" id="WP_149401856.1">
    <property type="nucleotide sequence ID" value="NZ_BIXY01000032.1"/>
</dbReference>
<feature type="domain" description="VWFA" evidence="5">
    <location>
        <begin position="68"/>
        <end position="164"/>
    </location>
</feature>
<evidence type="ECO:0000313" key="7">
    <source>
        <dbReference type="Proteomes" id="UP000322530"/>
    </source>
</evidence>
<dbReference type="Gene3D" id="3.40.50.410">
    <property type="entry name" value="von Willebrand factor, type A domain"/>
    <property type="match status" value="1"/>
</dbReference>
<dbReference type="SUPFAM" id="SSF53300">
    <property type="entry name" value="vWA-like"/>
    <property type="match status" value="2"/>
</dbReference>
<evidence type="ECO:0000256" key="1">
    <source>
        <dbReference type="SAM" id="MobiDB-lite"/>
    </source>
</evidence>
<dbReference type="SUPFAM" id="SSF52317">
    <property type="entry name" value="Class I glutamine amidotransferase-like"/>
    <property type="match status" value="2"/>
</dbReference>
<dbReference type="Gene3D" id="3.40.50.880">
    <property type="match status" value="2"/>
</dbReference>
<dbReference type="InterPro" id="IPR036465">
    <property type="entry name" value="vWFA_dom_sf"/>
</dbReference>
<name>A0A5A5TC35_9CHLR</name>
<feature type="transmembrane region" description="Helical" evidence="2">
    <location>
        <begin position="44"/>
        <end position="61"/>
    </location>
</feature>
<dbReference type="InterPro" id="IPR029062">
    <property type="entry name" value="Class_I_gatase-like"/>
</dbReference>
<keyword evidence="2" id="KW-1133">Transmembrane helix</keyword>
<feature type="domain" description="VWFA" evidence="3">
    <location>
        <begin position="421"/>
        <end position="564"/>
    </location>
</feature>
<dbReference type="CDD" id="cd00198">
    <property type="entry name" value="vWFA"/>
    <property type="match status" value="1"/>
</dbReference>
<gene>
    <name evidence="6" type="ORF">KDI_24510</name>
</gene>
<dbReference type="Pfam" id="PF13519">
    <property type="entry name" value="VWA_2"/>
    <property type="match status" value="1"/>
</dbReference>
<protein>
    <submittedName>
        <fullName evidence="6">VWA domain-containing protein</fullName>
    </submittedName>
</protein>
<organism evidence="6 7">
    <name type="scientific">Dictyobacter arantiisoli</name>
    <dbReference type="NCBI Taxonomy" id="2014874"/>
    <lineage>
        <taxon>Bacteria</taxon>
        <taxon>Bacillati</taxon>
        <taxon>Chloroflexota</taxon>
        <taxon>Ktedonobacteria</taxon>
        <taxon>Ktedonobacterales</taxon>
        <taxon>Dictyobacteraceae</taxon>
        <taxon>Dictyobacter</taxon>
    </lineage>
</organism>
<dbReference type="PANTHER" id="PTHR37947:SF2">
    <property type="entry name" value="VON WILLEBRAND FACTOR TYPE A"/>
    <property type="match status" value="1"/>
</dbReference>
<keyword evidence="2" id="KW-0472">Membrane</keyword>
<evidence type="ECO:0000259" key="5">
    <source>
        <dbReference type="Pfam" id="PF13519"/>
    </source>
</evidence>
<dbReference type="Proteomes" id="UP000322530">
    <property type="component" value="Unassembled WGS sequence"/>
</dbReference>
<dbReference type="InterPro" id="IPR002035">
    <property type="entry name" value="VWF_A"/>
</dbReference>
<feature type="domain" description="Putative glutamine amidotransferase" evidence="4">
    <location>
        <begin position="580"/>
        <end position="670"/>
    </location>
</feature>
<feature type="region of interest" description="Disordered" evidence="1">
    <location>
        <begin position="898"/>
        <end position="981"/>
    </location>
</feature>
<sequence length="981" mass="106290">MLNFEQPLLLLLLLPIGILIYLTWKRMSLPYPKTQRRLILGSRLLLFSCIIMALAGTAWVMPVSRQATIFVGDISASTGPQRSFIEQWIGSAVKHKGVDDQVGIVAVGRNALVEQSIQSQSVDFSHFESTPDTNYTDLAAGLRLASAILPSDSQRHVVLLTDGQQNLEDALQEAQLLQQQGIRLDIVPLPTVNTDDARIDSFNAPSSLHTGERFTLRTRINSTVAQPATVRIYLDSAIISQQKVSLPRGEQEFSFNMAAPTVGFHTFRITLEAPKDAITQNDEAAAFVNVQGAPRILVVEGEPGNGHNIVSALQASHINVSVVTPNDVPSSLDGLVPYSSVILADVPAIALGNTRMQVLQSFVRDLGHGLVVSGGQNSYGVGGYTGTPLEQTLPVNMDIPQHKETPSIAVVLIVESLEEQVQINISKEAAKGVVGLLTPRDQVGISAGYGTLSIKMQHVSDKKTIDKAIDNMNPVDPPSYNPDLSNAEQELLHTDAKIKHIILLGDGDAYDNYAPVVTKLASENITVSTVETNALSSEDLLTMQNIAQWGKGRFYRADNPSIIPQILLKETERASRRSLINERFNPAVVGNNTILTGLTSFPTLDGYVATTPKPAAQMVLVSHLDDPVLAVWQYGLGRVAAWTSDALGLWTKSWLTWNDASRWWANLTTWTLPASNDGGMNINGSVVNGTGQLSVDLPSGTTSEGGQQQVQVHIIAPDLSQQNINLQPSAPERWQGTFPADQVGAYLLQVTWQGANKKQGMLTATTGLVVPYSPEYQNQGTDSRFLQLLAQAGGGILLDPNKVEAAFTQSLLPTNASIPLAFWLLILAAILLPLDIAARRLANLDFIVVGYRWLLKHFQPRNAPTPATASTTEEVPGIAPLSTIRASREKLRNQLAGAIPNLSKPPATEVPRKAPQQNKTVRTRTVTQAKTTPAPQIRQTPPTPAKTEQTVVKANQPPVETGASTSSRLVDAKRKRAQERN</sequence>
<dbReference type="AlphaFoldDB" id="A0A5A5TC35"/>
<dbReference type="InterPro" id="IPR017868">
    <property type="entry name" value="Filamin/ABP280_repeat-like"/>
</dbReference>
<dbReference type="Pfam" id="PF00092">
    <property type="entry name" value="VWA"/>
    <property type="match status" value="1"/>
</dbReference>
<keyword evidence="2" id="KW-0812">Transmembrane</keyword>
<evidence type="ECO:0000259" key="3">
    <source>
        <dbReference type="Pfam" id="PF00092"/>
    </source>
</evidence>
<dbReference type="PROSITE" id="PS50194">
    <property type="entry name" value="FILAMIN_REPEAT"/>
    <property type="match status" value="1"/>
</dbReference>
<comment type="caution">
    <text evidence="6">The sequence shown here is derived from an EMBL/GenBank/DDBJ whole genome shotgun (WGS) entry which is preliminary data.</text>
</comment>
<proteinExistence type="predicted"/>
<reference evidence="6 7" key="1">
    <citation type="submission" date="2019-01" db="EMBL/GenBank/DDBJ databases">
        <title>Draft genome sequence of Dictyobacter sp. Uno17.</title>
        <authorList>
            <person name="Wang C.M."/>
            <person name="Zheng Y."/>
            <person name="Sakai Y."/>
            <person name="Abe K."/>
            <person name="Yokota A."/>
            <person name="Yabe S."/>
        </authorList>
    </citation>
    <scope>NUCLEOTIDE SEQUENCE [LARGE SCALE GENOMIC DNA]</scope>
    <source>
        <strain evidence="6 7">Uno17</strain>
    </source>
</reference>
<evidence type="ECO:0000256" key="2">
    <source>
        <dbReference type="SAM" id="Phobius"/>
    </source>
</evidence>
<accession>A0A5A5TC35</accession>
<evidence type="ECO:0000313" key="6">
    <source>
        <dbReference type="EMBL" id="GCF08887.1"/>
    </source>
</evidence>
<dbReference type="Pfam" id="PF07090">
    <property type="entry name" value="GATase1_like"/>
    <property type="match status" value="1"/>
</dbReference>
<dbReference type="OrthoDB" id="9781333at2"/>